<gene>
    <name evidence="4" type="ORF">IFE19_07895</name>
</gene>
<dbReference type="PANTHER" id="PTHR43191:SF12">
    <property type="entry name" value="RRNA METHYLASE"/>
    <property type="match status" value="1"/>
</dbReference>
<dbReference type="Gene3D" id="3.30.1330.30">
    <property type="match status" value="1"/>
</dbReference>
<organism evidence="4 5">
    <name type="scientific">Brevundimonas pondensis</name>
    <dbReference type="NCBI Taxonomy" id="2774189"/>
    <lineage>
        <taxon>Bacteria</taxon>
        <taxon>Pseudomonadati</taxon>
        <taxon>Pseudomonadota</taxon>
        <taxon>Alphaproteobacteria</taxon>
        <taxon>Caulobacterales</taxon>
        <taxon>Caulobacteraceae</taxon>
        <taxon>Brevundimonas</taxon>
    </lineage>
</organism>
<dbReference type="InterPro" id="IPR001537">
    <property type="entry name" value="SpoU_MeTrfase"/>
</dbReference>
<dbReference type="SUPFAM" id="SSF55315">
    <property type="entry name" value="L30e-like"/>
    <property type="match status" value="1"/>
</dbReference>
<dbReference type="Gene3D" id="3.40.1280.10">
    <property type="match status" value="1"/>
</dbReference>
<dbReference type="InterPro" id="IPR029026">
    <property type="entry name" value="tRNA_m1G_MTases_N"/>
</dbReference>
<dbReference type="SUPFAM" id="SSF75217">
    <property type="entry name" value="alpha/beta knot"/>
    <property type="match status" value="1"/>
</dbReference>
<evidence type="ECO:0000256" key="2">
    <source>
        <dbReference type="ARBA" id="ARBA00022679"/>
    </source>
</evidence>
<dbReference type="InterPro" id="IPR029064">
    <property type="entry name" value="Ribosomal_eL30-like_sf"/>
</dbReference>
<evidence type="ECO:0000259" key="3">
    <source>
        <dbReference type="Pfam" id="PF00588"/>
    </source>
</evidence>
<evidence type="ECO:0000313" key="5">
    <source>
        <dbReference type="Proteomes" id="UP000663942"/>
    </source>
</evidence>
<keyword evidence="1 4" id="KW-0489">Methyltransferase</keyword>
<accession>A0ABX7SSF7</accession>
<protein>
    <submittedName>
        <fullName evidence="4">RNA methyltransferase</fullName>
    </submittedName>
</protein>
<keyword evidence="5" id="KW-1185">Reference proteome</keyword>
<dbReference type="InterPro" id="IPR051259">
    <property type="entry name" value="rRNA_Methyltransferase"/>
</dbReference>
<dbReference type="GO" id="GO:0032259">
    <property type="term" value="P:methylation"/>
    <property type="evidence" value="ECO:0007669"/>
    <property type="project" value="UniProtKB-KW"/>
</dbReference>
<sequence>MNLIRVLDAVDPRICAFRDVKERDLTGRQGLFVAEGEVVLRVLVSAASRCEPVAVLIAEKRLEALRDILECLPEDVPVYTAPQDVLDGIAGFHLHRGILALGRKPGAPALEDFLEGMPDRAVLVGACGIGNHDNMGGLFRNAAAFGAAGLLLDTTCCDPFYRKAIRVSVGAALRTPFVEGVTAAAMVEALQARDFEVLALTPSAAETLAQLKPAPRTAILLGSEGPGLPAEVIARCRPLAIRMSGGFDSLNVATTSAVALHHLTRAAETPWGA</sequence>
<dbReference type="GO" id="GO:0008168">
    <property type="term" value="F:methyltransferase activity"/>
    <property type="evidence" value="ECO:0007669"/>
    <property type="project" value="UniProtKB-KW"/>
</dbReference>
<dbReference type="Pfam" id="PF00588">
    <property type="entry name" value="SpoU_methylase"/>
    <property type="match status" value="1"/>
</dbReference>
<dbReference type="RefSeq" id="WP_207827038.1">
    <property type="nucleotide sequence ID" value="NZ_CP062006.1"/>
</dbReference>
<dbReference type="InterPro" id="IPR029028">
    <property type="entry name" value="Alpha/beta_knot_MTases"/>
</dbReference>
<reference evidence="4 5" key="1">
    <citation type="submission" date="2020-09" db="EMBL/GenBank/DDBJ databases">
        <title>Brevundimonas sp. LVF1 isolated from an oligotrophic pond in Goettingen, Germany.</title>
        <authorList>
            <person name="Friedrich I."/>
            <person name="Klassen A."/>
            <person name="Neubauer H."/>
            <person name="Schneider D."/>
            <person name="Hertel R."/>
            <person name="Daniel R."/>
        </authorList>
    </citation>
    <scope>NUCLEOTIDE SEQUENCE [LARGE SCALE GENOMIC DNA]</scope>
    <source>
        <strain evidence="4 5">LVF1</strain>
    </source>
</reference>
<proteinExistence type="predicted"/>
<dbReference type="Proteomes" id="UP000663942">
    <property type="component" value="Chromosome"/>
</dbReference>
<evidence type="ECO:0000256" key="1">
    <source>
        <dbReference type="ARBA" id="ARBA00022603"/>
    </source>
</evidence>
<evidence type="ECO:0000313" key="4">
    <source>
        <dbReference type="EMBL" id="QTC89235.1"/>
    </source>
</evidence>
<dbReference type="EMBL" id="CP062006">
    <property type="protein sequence ID" value="QTC89235.1"/>
    <property type="molecule type" value="Genomic_DNA"/>
</dbReference>
<feature type="domain" description="tRNA/rRNA methyltransferase SpoU type" evidence="3">
    <location>
        <begin position="124"/>
        <end position="261"/>
    </location>
</feature>
<keyword evidence="2" id="KW-0808">Transferase</keyword>
<name>A0ABX7SSF7_9CAUL</name>
<dbReference type="PANTHER" id="PTHR43191">
    <property type="entry name" value="RRNA METHYLTRANSFERASE 3"/>
    <property type="match status" value="1"/>
</dbReference>
<dbReference type="CDD" id="cd18095">
    <property type="entry name" value="SpoU-like_rRNA-MTase"/>
    <property type="match status" value="1"/>
</dbReference>